<feature type="transmembrane region" description="Helical" evidence="2">
    <location>
        <begin position="145"/>
        <end position="169"/>
    </location>
</feature>
<feature type="domain" description="Peptidase M56" evidence="3">
    <location>
        <begin position="157"/>
        <end position="344"/>
    </location>
</feature>
<dbReference type="InterPro" id="IPR016024">
    <property type="entry name" value="ARM-type_fold"/>
</dbReference>
<dbReference type="EMBL" id="PUHY01000010">
    <property type="protein sequence ID" value="PQO34241.1"/>
    <property type="molecule type" value="Genomic_DNA"/>
</dbReference>
<accession>A0A2S8FPZ7</accession>
<gene>
    <name evidence="4" type="ORF">C5Y83_11950</name>
</gene>
<evidence type="ECO:0000259" key="3">
    <source>
        <dbReference type="Pfam" id="PF05569"/>
    </source>
</evidence>
<dbReference type="InterPro" id="IPR011989">
    <property type="entry name" value="ARM-like"/>
</dbReference>
<protein>
    <recommendedName>
        <fullName evidence="3">Peptidase M56 domain-containing protein</fullName>
    </recommendedName>
</protein>
<organism evidence="4 5">
    <name type="scientific">Blastopirellula marina</name>
    <dbReference type="NCBI Taxonomy" id="124"/>
    <lineage>
        <taxon>Bacteria</taxon>
        <taxon>Pseudomonadati</taxon>
        <taxon>Planctomycetota</taxon>
        <taxon>Planctomycetia</taxon>
        <taxon>Pirellulales</taxon>
        <taxon>Pirellulaceae</taxon>
        <taxon>Blastopirellula</taxon>
    </lineage>
</organism>
<proteinExistence type="predicted"/>
<dbReference type="InterPro" id="IPR008756">
    <property type="entry name" value="Peptidase_M56"/>
</dbReference>
<evidence type="ECO:0000313" key="5">
    <source>
        <dbReference type="Proteomes" id="UP000238322"/>
    </source>
</evidence>
<keyword evidence="2" id="KW-0812">Transmembrane</keyword>
<feature type="region of interest" description="Disordered" evidence="1">
    <location>
        <begin position="933"/>
        <end position="978"/>
    </location>
</feature>
<feature type="transmembrane region" description="Helical" evidence="2">
    <location>
        <begin position="20"/>
        <end position="41"/>
    </location>
</feature>
<dbReference type="Pfam" id="PF13646">
    <property type="entry name" value="HEAT_2"/>
    <property type="match status" value="1"/>
</dbReference>
<name>A0A2S8FPZ7_9BACT</name>
<evidence type="ECO:0000256" key="2">
    <source>
        <dbReference type="SAM" id="Phobius"/>
    </source>
</evidence>
<keyword evidence="2" id="KW-0472">Membrane</keyword>
<evidence type="ECO:0000313" key="4">
    <source>
        <dbReference type="EMBL" id="PQO34241.1"/>
    </source>
</evidence>
<feature type="compositionally biased region" description="Low complexity" evidence="1">
    <location>
        <begin position="953"/>
        <end position="964"/>
    </location>
</feature>
<dbReference type="OrthoDB" id="291597at2"/>
<dbReference type="CDD" id="cd07341">
    <property type="entry name" value="M56_BlaR1_MecR1_like"/>
    <property type="match status" value="1"/>
</dbReference>
<feature type="compositionally biased region" description="Basic and acidic residues" evidence="1">
    <location>
        <begin position="933"/>
        <end position="948"/>
    </location>
</feature>
<dbReference type="Proteomes" id="UP000238322">
    <property type="component" value="Unassembled WGS sequence"/>
</dbReference>
<dbReference type="Pfam" id="PF05569">
    <property type="entry name" value="Peptidase_M56"/>
    <property type="match status" value="1"/>
</dbReference>
<feature type="transmembrane region" description="Helical" evidence="2">
    <location>
        <begin position="361"/>
        <end position="381"/>
    </location>
</feature>
<evidence type="ECO:0000256" key="1">
    <source>
        <dbReference type="SAM" id="MobiDB-lite"/>
    </source>
</evidence>
<dbReference type="InterPro" id="IPR008969">
    <property type="entry name" value="CarboxyPept-like_regulatory"/>
</dbReference>
<reference evidence="4 5" key="1">
    <citation type="submission" date="2018-02" db="EMBL/GenBank/DDBJ databases">
        <title>Comparative genomes isolates from brazilian mangrove.</title>
        <authorList>
            <person name="Araujo J.E."/>
            <person name="Taketani R.G."/>
            <person name="Silva M.C.P."/>
            <person name="Loureco M.V."/>
            <person name="Andreote F.D."/>
        </authorList>
    </citation>
    <scope>NUCLEOTIDE SEQUENCE [LARGE SCALE GENOMIC DNA]</scope>
    <source>
        <strain evidence="4 5">Hex-1 MGV</strain>
    </source>
</reference>
<dbReference type="SMART" id="SM00567">
    <property type="entry name" value="EZ_HEAT"/>
    <property type="match status" value="3"/>
</dbReference>
<dbReference type="SUPFAM" id="SSF49464">
    <property type="entry name" value="Carboxypeptidase regulatory domain-like"/>
    <property type="match status" value="1"/>
</dbReference>
<dbReference type="Gene3D" id="1.25.10.10">
    <property type="entry name" value="Leucine-rich Repeat Variant"/>
    <property type="match status" value="2"/>
</dbReference>
<comment type="caution">
    <text evidence="4">The sequence shown here is derived from an EMBL/GenBank/DDBJ whole genome shotgun (WGS) entry which is preliminary data.</text>
</comment>
<feature type="transmembrane region" description="Helical" evidence="2">
    <location>
        <begin position="50"/>
        <end position="69"/>
    </location>
</feature>
<sequence>MSILFDLFSTDIAQRIGWTLVHSLWQFTLLAGVVQIGLILLRNRTAESRYVLACVGLSVMLVASLITFWSPLAVNEVTKQTKEGQVAIASDEIPVTPQAGGLELPPEIRAEAVSPTEINPLADAVAANTLPTAPITDTLPKSQPVWHAAIFTPCLPWITLGWLSGVLLFSLRQAGGWLGVQRLRRVGISPVTLDVVELAERLRSRMKITRPVPLWHSTRVETPVVIGWLKPVILLPPSLVSGLTIPQVEAILAHELAHVRRHDYLVNLMQTAIETLLFYHPAVWWLSSRIRLERENCCDDMAIEVCGSRIDYAEALTAVEQGRHAPNLAMAVQGSSASQTLMRIRRILGVADRRSPSPSSLAAVLVVLLLSGTMLTSYVALADPPEKENQQEVKLVKDYPLDGLTIAAGFQPDDASIVLGQPTFLTFTVTNRGNQPYSFVIGEDNRGSIRHNNFHITAVDEKGQAVKDPYSYNNFGGIAREITLEPGDTHTERLFLNHWLAFEQPGKYRVTCQRTLENYGSQPQFSKLAIQSEFALEVLPYDRTKMQQAIDKLAVLIAQGKEDQLRDATIALASLDDPAVIAPLIKSAKQGDFLNKIPALEGLAKYSTEAATDALLLGLQDGDHAVRRAAANALRSAQKIDVATVALLQQLTSDSADLRASAARALGETKSKSVLGPLANALNDPESAVRCAAAISLGQLGGTSEAALLKQQLSKEDRQLRVAAADGLRQMTPENKLDPTWLTPTIRATTDINDQTFHESMRLIRLYSGEEAAPALIGCLDFDDPSTKNTYNFFLILAIHHCKNGPDCYYRWKHDPNRAGTPDEIENNRKIFAELKAFAAGGFVNADKLIERAGIELNKGQTDAAKLPDLFEAVPAGSKSYEIRAEVVALPRQANQLDTTIYYVPSKDAYYIQRDPLGSSTMTFYGPFPGDPRKIVAADETPNEKAEAPPKATTRQTDSSTSKSKSQEPALVVRPRDANGKPVSRAYLTLWRALESGEPDPVNTVNGPGGFGYYDPVIWQDEINNARWVRVRNAHPNDGRHGWDGESFHFDTLKPGRYRVTACTYRRQEKTPDPTPYGVSEPINYDGEAAITTFIAMLPGDANLTLQLRDQETNRPISRMAIRLRDGSGMPIVHGHGSGNFFERTDEDGRVHFAHLKSGTFTVQVLGKQASVNPFVQYEPLERFHPIDVIPGDNRFDLAVAPRTLDQAEIDQRFPFSIFGRVTDPSGNPLSEVTVRAATGVGTLRGGGHTTTDSEGKYHLYFGPGMHMKVDKEHAPLGVGVQAAHFTAEKPGWKLDADKGYLPYMMTDRKSEPFVAVGAKVDDTLQGVMTPELVIYPNNPRELNMVLKQAKE</sequence>
<dbReference type="PANTHER" id="PTHR34978:SF3">
    <property type="entry name" value="SLR0241 PROTEIN"/>
    <property type="match status" value="1"/>
</dbReference>
<dbReference type="InterPro" id="IPR052173">
    <property type="entry name" value="Beta-lactam_resp_regulator"/>
</dbReference>
<dbReference type="RefSeq" id="WP_105329970.1">
    <property type="nucleotide sequence ID" value="NZ_PUHY01000010.1"/>
</dbReference>
<dbReference type="InterPro" id="IPR004155">
    <property type="entry name" value="PBS_lyase_HEAT"/>
</dbReference>
<dbReference type="SUPFAM" id="SSF48371">
    <property type="entry name" value="ARM repeat"/>
    <property type="match status" value="1"/>
</dbReference>
<dbReference type="Gene3D" id="3.30.2010.10">
    <property type="entry name" value="Metalloproteases ('zincins'), catalytic domain"/>
    <property type="match status" value="1"/>
</dbReference>
<keyword evidence="2" id="KW-1133">Transmembrane helix</keyword>
<dbReference type="PANTHER" id="PTHR34978">
    <property type="entry name" value="POSSIBLE SENSOR-TRANSDUCER PROTEIN BLAR"/>
    <property type="match status" value="1"/>
</dbReference>